<dbReference type="Pfam" id="PF13004">
    <property type="entry name" value="BACON"/>
    <property type="match status" value="1"/>
</dbReference>
<dbReference type="CDD" id="cd14948">
    <property type="entry name" value="BACON"/>
    <property type="match status" value="1"/>
</dbReference>
<dbReference type="InterPro" id="IPR024361">
    <property type="entry name" value="BACON"/>
</dbReference>
<dbReference type="InterPro" id="IPR039513">
    <property type="entry name" value="PL-6"/>
</dbReference>
<accession>A0A1M6RSI3</accession>
<dbReference type="SUPFAM" id="SSF51126">
    <property type="entry name" value="Pectin lyase-like"/>
    <property type="match status" value="1"/>
</dbReference>
<dbReference type="STRING" id="156994.SAMN04488028_104276"/>
<dbReference type="Pfam" id="PF14592">
    <property type="entry name" value="Chondroitinas_B"/>
    <property type="match status" value="1"/>
</dbReference>
<dbReference type="RefSeq" id="WP_073122872.1">
    <property type="nucleotide sequence ID" value="NZ_FRAA01000004.1"/>
</dbReference>
<dbReference type="Pfam" id="PF00754">
    <property type="entry name" value="F5_F8_type_C"/>
    <property type="match status" value="1"/>
</dbReference>
<dbReference type="InterPro" id="IPR008979">
    <property type="entry name" value="Galactose-bd-like_sf"/>
</dbReference>
<keyword evidence="3" id="KW-1185">Reference proteome</keyword>
<dbReference type="Gene3D" id="2.60.120.260">
    <property type="entry name" value="Galactose-binding domain-like"/>
    <property type="match status" value="1"/>
</dbReference>
<evidence type="ECO:0000313" key="2">
    <source>
        <dbReference type="EMBL" id="SHK35298.1"/>
    </source>
</evidence>
<dbReference type="CDD" id="cd14251">
    <property type="entry name" value="PL-6"/>
    <property type="match status" value="1"/>
</dbReference>
<dbReference type="AlphaFoldDB" id="A0A1M6RSI3"/>
<sequence>MNKNKLWKTELNSVKKLCATIGFVIYCTSTFGQNVTTVSDIDELKDIINAASPGDTIQIADGTYDGNGMTINVQGTDIADITVRAESTGGVVFTGDTKFVLRTCAYLTIQGITFTNSGTAIKLEGSNNIRITRNIFRLTEESSTKWVYIGGVWDQPTSSFSHHNRIDHNLFENKVEVGHYITIDGSGETVQSQFDVIDHNHFRNNTPRATNEKESIRVGWSEMSESSGFTTVEFNLFEECNGDPEIVSLKSCDNIVRHNTFLKSEGTLSLRHGNRNRVEGNYFLGGGAACSVTAEGIYCTGGIRVYGEDHVIVNNYFEGLKGQKWDAPITLTEGDAESGNGSLSKHFRIERALIAYNTLVNNDYGIEIGFDNNGKYSKPPRDVTMAYNIVTGSTNDLIYYHNEPDNMVWVNNIMQPTGTAMLTSDERTFESTEVSVENPFLSYDDETGTWRSTDQTPVALRASTILDELAEDIEGHSRPETSTVGADHYSLESVRYAPLTSEDVGPHSFHPDYDGESEVDYLLVSTNEISTGTNATVSSLDINTNLEWTVSTDATWVSLDVTSGTGSGSVSVSVTANTDYMPRTATIQVSGSGFSRDITVVQAAAVLNLGGEKLNIVAVMASAEQDGNGKENAIDGDMDTRWSAEGEQHLTLELDGVHEVSYVKIAFLNGDERTTTYKVDLSEDNTTFVNLVAKTESAGFTEDFETIDFEDTIAKYIKLTGFGNSSSDWNSISEIEVWGEANGSQATLSTKAQNRSDIVLYPNPVQSTIHLKGLMVHYQAYTLLDMTGRVLEHGELQGNVIDVSGVSWSGMVMLKISGLHAKPLSFTVIKQ</sequence>
<dbReference type="EMBL" id="FRAA01000004">
    <property type="protein sequence ID" value="SHK35298.1"/>
    <property type="molecule type" value="Genomic_DNA"/>
</dbReference>
<dbReference type="SUPFAM" id="SSF49785">
    <property type="entry name" value="Galactose-binding domain-like"/>
    <property type="match status" value="1"/>
</dbReference>
<evidence type="ECO:0000313" key="3">
    <source>
        <dbReference type="Proteomes" id="UP000184474"/>
    </source>
</evidence>
<dbReference type="SMART" id="SM00710">
    <property type="entry name" value="PbH1"/>
    <property type="match status" value="6"/>
</dbReference>
<feature type="domain" description="F5/8 type C" evidence="1">
    <location>
        <begin position="601"/>
        <end position="740"/>
    </location>
</feature>
<dbReference type="Proteomes" id="UP000184474">
    <property type="component" value="Unassembled WGS sequence"/>
</dbReference>
<protein>
    <submittedName>
        <fullName evidence="2">Por secretion system C-terminal sorting domain-containing protein</fullName>
    </submittedName>
</protein>
<evidence type="ECO:0000259" key="1">
    <source>
        <dbReference type="PROSITE" id="PS50022"/>
    </source>
</evidence>
<name>A0A1M6RSI3_REIAG</name>
<dbReference type="InterPro" id="IPR012334">
    <property type="entry name" value="Pectin_lyas_fold"/>
</dbReference>
<reference evidence="3" key="1">
    <citation type="submission" date="2016-11" db="EMBL/GenBank/DDBJ databases">
        <authorList>
            <person name="Varghese N."/>
            <person name="Submissions S."/>
        </authorList>
    </citation>
    <scope>NUCLEOTIDE SEQUENCE [LARGE SCALE GENOMIC DNA]</scope>
    <source>
        <strain evidence="3">DSM 26134</strain>
    </source>
</reference>
<dbReference type="PROSITE" id="PS50022">
    <property type="entry name" value="FA58C_3"/>
    <property type="match status" value="1"/>
</dbReference>
<organism evidence="2 3">
    <name type="scientific">Reichenbachiella agariperforans</name>
    <dbReference type="NCBI Taxonomy" id="156994"/>
    <lineage>
        <taxon>Bacteria</taxon>
        <taxon>Pseudomonadati</taxon>
        <taxon>Bacteroidota</taxon>
        <taxon>Cytophagia</taxon>
        <taxon>Cytophagales</taxon>
        <taxon>Reichenbachiellaceae</taxon>
        <taxon>Reichenbachiella</taxon>
    </lineage>
</organism>
<dbReference type="InterPro" id="IPR011050">
    <property type="entry name" value="Pectin_lyase_fold/virulence"/>
</dbReference>
<gene>
    <name evidence="2" type="ORF">SAMN04488028_104276</name>
</gene>
<dbReference type="Gene3D" id="2.160.20.10">
    <property type="entry name" value="Single-stranded right-handed beta-helix, Pectin lyase-like"/>
    <property type="match status" value="1"/>
</dbReference>
<proteinExistence type="predicted"/>
<dbReference type="InterPro" id="IPR000421">
    <property type="entry name" value="FA58C"/>
</dbReference>
<dbReference type="InterPro" id="IPR006626">
    <property type="entry name" value="PbH1"/>
</dbReference>